<evidence type="ECO:0000256" key="1">
    <source>
        <dbReference type="ARBA" id="ARBA00022490"/>
    </source>
</evidence>
<reference evidence="4 5" key="1">
    <citation type="journal article" date="2009" name="Appl. Environ. Microbiol.">
        <title>Community genomic and proteomic analyses of chemoautotrophic iron-oxidizing "Leptospirillum rubarum" (Group II) and "Leptospirillum ferrodiazotrophum" (Group III) bacteria in acid mine drainage biofilms.</title>
        <authorList>
            <person name="Goltsman D.S."/>
            <person name="Denef V.J."/>
            <person name="Singer S.W."/>
            <person name="VerBerkmoes N.C."/>
            <person name="Lefsrud M."/>
            <person name="Mueller R.S."/>
            <person name="Dick G.J."/>
            <person name="Sun C.L."/>
            <person name="Wheeler K.E."/>
            <person name="Zemla A."/>
            <person name="Baker B.J."/>
            <person name="Hauser L."/>
            <person name="Land M."/>
            <person name="Shah M.B."/>
            <person name="Thelen M.P."/>
            <person name="Hettich R.L."/>
            <person name="Banfield J.F."/>
        </authorList>
    </citation>
    <scope>NUCLEOTIDE SEQUENCE [LARGE SCALE GENOMIC DNA]</scope>
</reference>
<keyword evidence="3" id="KW-0378">Hydrolase</keyword>
<evidence type="ECO:0000256" key="2">
    <source>
        <dbReference type="ARBA" id="ARBA00022670"/>
    </source>
</evidence>
<keyword evidence="2" id="KW-0645">Protease</keyword>
<protein>
    <submittedName>
        <fullName evidence="4">Putative 20S proteasome beta-subunit</fullName>
    </submittedName>
</protein>
<evidence type="ECO:0000313" key="5">
    <source>
        <dbReference type="Proteomes" id="UP000009374"/>
    </source>
</evidence>
<keyword evidence="5" id="KW-1185">Reference proteome</keyword>
<evidence type="ECO:0000256" key="3">
    <source>
        <dbReference type="ARBA" id="ARBA00022801"/>
    </source>
</evidence>
<dbReference type="MEROPS" id="T01.005"/>
<dbReference type="InterPro" id="IPR001353">
    <property type="entry name" value="Proteasome_sua/b"/>
</dbReference>
<dbReference type="InterPro" id="IPR023333">
    <property type="entry name" value="Proteasome_suB-type"/>
</dbReference>
<dbReference type="SUPFAM" id="SSF56235">
    <property type="entry name" value="N-terminal nucleophile aminohydrolases (Ntn hydrolases)"/>
    <property type="match status" value="1"/>
</dbReference>
<dbReference type="Pfam" id="PF00227">
    <property type="entry name" value="Proteasome"/>
    <property type="match status" value="1"/>
</dbReference>
<sequence>MKTTESLFPSEEGLRLPPRSGYLPDLLRGHSLDPLRSRLSGAETAGLKGVAHGTTILAFHFSEGVLVAGDRRATASNRIMSNRVDKILEIDGSALLAISGSPAMALEMGRILDHSLKFYRRSQLAEISLEGKLRILAQLLKENLPMAVEGIGAVAPLFVARDGEAVRIYFYDILGAHFEGVEFSVGGSGSPEVQGILRYLDRWGEKKLRSLSRAEALLLSLRLLETASYFDAATGGVGGQDPVYPVIRILTPSSLETVADEQIASLYRNEVMRVR</sequence>
<dbReference type="Proteomes" id="UP000009374">
    <property type="component" value="Unassembled WGS sequence"/>
</dbReference>
<keyword evidence="4" id="KW-0647">Proteasome</keyword>
<dbReference type="GO" id="GO:0051603">
    <property type="term" value="P:proteolysis involved in protein catabolic process"/>
    <property type="evidence" value="ECO:0007669"/>
    <property type="project" value="InterPro"/>
</dbReference>
<keyword evidence="1" id="KW-0963">Cytoplasm</keyword>
<dbReference type="Gene3D" id="3.60.20.10">
    <property type="entry name" value="Glutamine Phosphoribosylpyrophosphate, subunit 1, domain 1"/>
    <property type="match status" value="1"/>
</dbReference>
<gene>
    <name evidence="4" type="ORF">UBAL3_57480006</name>
</gene>
<organism evidence="4 5">
    <name type="scientific">Leptospirillum ferrodiazotrophum</name>
    <dbReference type="NCBI Taxonomy" id="412449"/>
    <lineage>
        <taxon>Bacteria</taxon>
        <taxon>Pseudomonadati</taxon>
        <taxon>Nitrospirota</taxon>
        <taxon>Nitrospiria</taxon>
        <taxon>Nitrospirales</taxon>
        <taxon>Nitrospiraceae</taxon>
        <taxon>Leptospirillum</taxon>
    </lineage>
</organism>
<dbReference type="GO" id="GO:0005839">
    <property type="term" value="C:proteasome core complex"/>
    <property type="evidence" value="ECO:0007669"/>
    <property type="project" value="InterPro"/>
</dbReference>
<dbReference type="PANTHER" id="PTHR32194:SF0">
    <property type="entry name" value="ATP-DEPENDENT PROTEASE SUBUNIT HSLV"/>
    <property type="match status" value="1"/>
</dbReference>
<dbReference type="GO" id="GO:0008233">
    <property type="term" value="F:peptidase activity"/>
    <property type="evidence" value="ECO:0007669"/>
    <property type="project" value="UniProtKB-KW"/>
</dbReference>
<dbReference type="InterPro" id="IPR029055">
    <property type="entry name" value="Ntn_hydrolases_N"/>
</dbReference>
<name>C6HUE8_9BACT</name>
<dbReference type="EMBL" id="GG693855">
    <property type="protein sequence ID" value="EES53750.1"/>
    <property type="molecule type" value="Genomic_DNA"/>
</dbReference>
<dbReference type="PANTHER" id="PTHR32194">
    <property type="entry name" value="METALLOPROTEASE TLDD"/>
    <property type="match status" value="1"/>
</dbReference>
<dbReference type="GO" id="GO:0005737">
    <property type="term" value="C:cytoplasm"/>
    <property type="evidence" value="ECO:0007669"/>
    <property type="project" value="TreeGrafter"/>
</dbReference>
<evidence type="ECO:0000313" key="4">
    <source>
        <dbReference type="EMBL" id="EES53750.1"/>
    </source>
</evidence>
<proteinExistence type="predicted"/>
<dbReference type="AlphaFoldDB" id="C6HUE8"/>
<accession>C6HUE8</accession>